<proteinExistence type="predicted"/>
<evidence type="ECO:0000256" key="1">
    <source>
        <dbReference type="SAM" id="MobiDB-lite"/>
    </source>
</evidence>
<name>A0A8X6HDL6_TRICU</name>
<dbReference type="Proteomes" id="UP000887116">
    <property type="component" value="Unassembled WGS sequence"/>
</dbReference>
<reference evidence="2" key="1">
    <citation type="submission" date="2020-07" db="EMBL/GenBank/DDBJ databases">
        <title>Multicomponent nature underlies the extraordinary mechanical properties of spider dragline silk.</title>
        <authorList>
            <person name="Kono N."/>
            <person name="Nakamura H."/>
            <person name="Mori M."/>
            <person name="Yoshida Y."/>
            <person name="Ohtoshi R."/>
            <person name="Malay A.D."/>
            <person name="Moran D.A.P."/>
            <person name="Tomita M."/>
            <person name="Numata K."/>
            <person name="Arakawa K."/>
        </authorList>
    </citation>
    <scope>NUCLEOTIDE SEQUENCE</scope>
</reference>
<feature type="region of interest" description="Disordered" evidence="1">
    <location>
        <begin position="1"/>
        <end position="30"/>
    </location>
</feature>
<evidence type="ECO:0000313" key="2">
    <source>
        <dbReference type="EMBL" id="GFR21931.1"/>
    </source>
</evidence>
<comment type="caution">
    <text evidence="2">The sequence shown here is derived from an EMBL/GenBank/DDBJ whole genome shotgun (WGS) entry which is preliminary data.</text>
</comment>
<protein>
    <submittedName>
        <fullName evidence="2">Uncharacterized protein</fullName>
    </submittedName>
</protein>
<organism evidence="2 3">
    <name type="scientific">Trichonephila clavata</name>
    <name type="common">Joro spider</name>
    <name type="synonym">Nephila clavata</name>
    <dbReference type="NCBI Taxonomy" id="2740835"/>
    <lineage>
        <taxon>Eukaryota</taxon>
        <taxon>Metazoa</taxon>
        <taxon>Ecdysozoa</taxon>
        <taxon>Arthropoda</taxon>
        <taxon>Chelicerata</taxon>
        <taxon>Arachnida</taxon>
        <taxon>Araneae</taxon>
        <taxon>Araneomorphae</taxon>
        <taxon>Entelegynae</taxon>
        <taxon>Araneoidea</taxon>
        <taxon>Nephilidae</taxon>
        <taxon>Trichonephila</taxon>
    </lineage>
</organism>
<keyword evidence="3" id="KW-1185">Reference proteome</keyword>
<accession>A0A8X6HDL6</accession>
<sequence>MLSVDLDAVAQPAVVGEEKGSSRDSSNVPLVHANDKMCEGKEETPVDMIRDKAKDDINRAILSKETLDL</sequence>
<dbReference type="OrthoDB" id="10419004at2759"/>
<evidence type="ECO:0000313" key="3">
    <source>
        <dbReference type="Proteomes" id="UP000887116"/>
    </source>
</evidence>
<dbReference type="AlphaFoldDB" id="A0A8X6HDL6"/>
<gene>
    <name evidence="2" type="ORF">TNCT_337491</name>
</gene>
<dbReference type="EMBL" id="BMAO01028091">
    <property type="protein sequence ID" value="GFR21931.1"/>
    <property type="molecule type" value="Genomic_DNA"/>
</dbReference>